<gene>
    <name evidence="2" type="ORF">GCM10010124_31660</name>
</gene>
<dbReference type="RefSeq" id="WP_189115108.1">
    <property type="nucleotide sequence ID" value="NZ_BMQC01000011.1"/>
</dbReference>
<dbReference type="Proteomes" id="UP000662200">
    <property type="component" value="Unassembled WGS sequence"/>
</dbReference>
<evidence type="ECO:0000313" key="3">
    <source>
        <dbReference type="Proteomes" id="UP000662200"/>
    </source>
</evidence>
<comment type="caution">
    <text evidence="2">The sequence shown here is derived from an EMBL/GenBank/DDBJ whole genome shotgun (WGS) entry which is preliminary data.</text>
</comment>
<reference evidence="2" key="1">
    <citation type="journal article" date="2014" name="Int. J. Syst. Evol. Microbiol.">
        <title>Complete genome sequence of Corynebacterium casei LMG S-19264T (=DSM 44701T), isolated from a smear-ripened cheese.</title>
        <authorList>
            <consortium name="US DOE Joint Genome Institute (JGI-PGF)"/>
            <person name="Walter F."/>
            <person name="Albersmeier A."/>
            <person name="Kalinowski J."/>
            <person name="Ruckert C."/>
        </authorList>
    </citation>
    <scope>NUCLEOTIDE SEQUENCE</scope>
    <source>
        <strain evidence="2">JCM 3091</strain>
    </source>
</reference>
<name>A0A8J3FJD8_9ACTN</name>
<reference evidence="2" key="2">
    <citation type="submission" date="2020-09" db="EMBL/GenBank/DDBJ databases">
        <authorList>
            <person name="Sun Q."/>
            <person name="Ohkuma M."/>
        </authorList>
    </citation>
    <scope>NUCLEOTIDE SEQUENCE</scope>
    <source>
        <strain evidence="2">JCM 3091</strain>
    </source>
</reference>
<keyword evidence="3" id="KW-1185">Reference proteome</keyword>
<accession>A0A8J3FJD8</accession>
<evidence type="ECO:0000256" key="1">
    <source>
        <dbReference type="SAM" id="MobiDB-lite"/>
    </source>
</evidence>
<protein>
    <submittedName>
        <fullName evidence="2">Uncharacterized protein</fullName>
    </submittedName>
</protein>
<sequence>MAAQNPPHSPPPPRPLRIGEEGIFAGDWALTYDPATGRHRVPVGFPGLLIDWWNGFAVWSCNRAVAEAVVADQQCLRDQITRTLTGQGLTGTALRAELDVQAASMVWDGADIIVDETSQHGPADGVSRISPDQRGRYVICGWRWTWALVDPADCDRIADPCRGPAVTRCLSRGHVDNDLLARVIHAARGDADNTAAVWEMDNLGGRSTGDPTPLARKVIAGVDDGDPAILDALPGPSGRRAGRGVHPGCPGRR</sequence>
<evidence type="ECO:0000313" key="2">
    <source>
        <dbReference type="EMBL" id="GGK36690.1"/>
    </source>
</evidence>
<organism evidence="2 3">
    <name type="scientific">Pilimelia terevasa</name>
    <dbReference type="NCBI Taxonomy" id="53372"/>
    <lineage>
        <taxon>Bacteria</taxon>
        <taxon>Bacillati</taxon>
        <taxon>Actinomycetota</taxon>
        <taxon>Actinomycetes</taxon>
        <taxon>Micromonosporales</taxon>
        <taxon>Micromonosporaceae</taxon>
        <taxon>Pilimelia</taxon>
    </lineage>
</organism>
<feature type="region of interest" description="Disordered" evidence="1">
    <location>
        <begin position="231"/>
        <end position="253"/>
    </location>
</feature>
<dbReference type="EMBL" id="BMQC01000011">
    <property type="protein sequence ID" value="GGK36690.1"/>
    <property type="molecule type" value="Genomic_DNA"/>
</dbReference>
<dbReference type="AlphaFoldDB" id="A0A8J3FJD8"/>
<proteinExistence type="predicted"/>